<name>A0A7R8W0C2_9CRUS</name>
<feature type="region of interest" description="Disordered" evidence="1">
    <location>
        <begin position="1"/>
        <end position="69"/>
    </location>
</feature>
<protein>
    <submittedName>
        <fullName evidence="2">Uncharacterized protein</fullName>
    </submittedName>
</protein>
<feature type="compositionally biased region" description="Basic and acidic residues" evidence="1">
    <location>
        <begin position="44"/>
        <end position="69"/>
    </location>
</feature>
<feature type="compositionally biased region" description="Basic and acidic residues" evidence="1">
    <location>
        <begin position="16"/>
        <end position="36"/>
    </location>
</feature>
<gene>
    <name evidence="2" type="ORF">CTOB1V02_LOCUS424</name>
</gene>
<dbReference type="AlphaFoldDB" id="A0A7R8W0C2"/>
<reference evidence="2" key="1">
    <citation type="submission" date="2020-11" db="EMBL/GenBank/DDBJ databases">
        <authorList>
            <person name="Tran Van P."/>
        </authorList>
    </citation>
    <scope>NUCLEOTIDE SEQUENCE</scope>
</reference>
<sequence>MSRHPPENHLPLFTPEEGKQTDSDLQAMEHRGREASDNEAVDVGDDRSCSSDGSRKTDEMEYPLPKDDADRHATVAEKPFQALKNIAVYTPHRNFWSISSVETGMFHLCAIDCAKEQQ</sequence>
<proteinExistence type="predicted"/>
<evidence type="ECO:0000313" key="2">
    <source>
        <dbReference type="EMBL" id="CAD7222416.1"/>
    </source>
</evidence>
<accession>A0A7R8W0C2</accession>
<dbReference type="EMBL" id="OB660055">
    <property type="protein sequence ID" value="CAD7222416.1"/>
    <property type="molecule type" value="Genomic_DNA"/>
</dbReference>
<evidence type="ECO:0000256" key="1">
    <source>
        <dbReference type="SAM" id="MobiDB-lite"/>
    </source>
</evidence>
<organism evidence="2">
    <name type="scientific">Cyprideis torosa</name>
    <dbReference type="NCBI Taxonomy" id="163714"/>
    <lineage>
        <taxon>Eukaryota</taxon>
        <taxon>Metazoa</taxon>
        <taxon>Ecdysozoa</taxon>
        <taxon>Arthropoda</taxon>
        <taxon>Crustacea</taxon>
        <taxon>Oligostraca</taxon>
        <taxon>Ostracoda</taxon>
        <taxon>Podocopa</taxon>
        <taxon>Podocopida</taxon>
        <taxon>Cytherocopina</taxon>
        <taxon>Cytheroidea</taxon>
        <taxon>Cytherideidae</taxon>
        <taxon>Cyprideis</taxon>
    </lineage>
</organism>